<protein>
    <submittedName>
        <fullName evidence="1">Uncharacterized protein</fullName>
    </submittedName>
</protein>
<evidence type="ECO:0000313" key="2">
    <source>
        <dbReference type="Proteomes" id="UP000244073"/>
    </source>
</evidence>
<dbReference type="PANTHER" id="PTHR38791:SF12">
    <property type="entry name" value="TRANSCRIPTION FACTOR DOMAIN-CONTAINING PROTEIN-RELATED"/>
    <property type="match status" value="1"/>
</dbReference>
<dbReference type="RefSeq" id="XP_040750855.1">
    <property type="nucleotide sequence ID" value="XM_040897525.1"/>
</dbReference>
<dbReference type="EMBL" id="MSFN02000006">
    <property type="protein sequence ID" value="PTU19463.1"/>
    <property type="molecule type" value="Genomic_DNA"/>
</dbReference>
<proteinExistence type="predicted"/>
<dbReference type="GeneID" id="63814407"/>
<dbReference type="AlphaFoldDB" id="A0A2T5LT47"/>
<organism evidence="1 2">
    <name type="scientific">Aspergillus ochraceoroseus IBT 24754</name>
    <dbReference type="NCBI Taxonomy" id="1392256"/>
    <lineage>
        <taxon>Eukaryota</taxon>
        <taxon>Fungi</taxon>
        <taxon>Dikarya</taxon>
        <taxon>Ascomycota</taxon>
        <taxon>Pezizomycotina</taxon>
        <taxon>Eurotiomycetes</taxon>
        <taxon>Eurotiomycetidae</taxon>
        <taxon>Eurotiales</taxon>
        <taxon>Aspergillaceae</taxon>
        <taxon>Aspergillus</taxon>
        <taxon>Aspergillus subgen. Nidulantes</taxon>
    </lineage>
</organism>
<dbReference type="PANTHER" id="PTHR38791">
    <property type="entry name" value="ZN(II)2CYS6 TRANSCRIPTION FACTOR (EUROFUNG)-RELATED-RELATED"/>
    <property type="match status" value="1"/>
</dbReference>
<sequence length="203" mass="22636">MQNTSKTFTKIAVFCISFPAFPRAIGPAKSQETIFRNETYKVEQLVKKASASSQRLLRCLQSSSPPSLSLIQLADSTWDERAVCYFFDQYTCVDEYSEFVSHLGFLSPLYAFCRENEADNTGAASLRRAVDATALVTLGNQVKAPPLLLRAREYYGSALRGLRRALDSCTQAVKDETFATLVLLSLCEDIVGERLYENGTSER</sequence>
<evidence type="ECO:0000313" key="1">
    <source>
        <dbReference type="EMBL" id="PTU19463.1"/>
    </source>
</evidence>
<dbReference type="OrthoDB" id="4491390at2759"/>
<name>A0A2T5LT47_9EURO</name>
<comment type="caution">
    <text evidence="1">The sequence shown here is derived from an EMBL/GenBank/DDBJ whole genome shotgun (WGS) entry which is preliminary data.</text>
</comment>
<reference evidence="1 2" key="1">
    <citation type="journal article" date="2018" name="Proc. Natl. Acad. Sci. U.S.A.">
        <title>Linking secondary metabolites to gene clusters through genome sequencing of six diverse Aspergillus species.</title>
        <authorList>
            <person name="Kaerboelling I."/>
            <person name="Vesth T.C."/>
            <person name="Frisvad J.C."/>
            <person name="Nybo J.L."/>
            <person name="Theobald S."/>
            <person name="Kuo A."/>
            <person name="Bowyer P."/>
            <person name="Matsuda Y."/>
            <person name="Mondo S."/>
            <person name="Lyhne E.K."/>
            <person name="Kogle M.E."/>
            <person name="Clum A."/>
            <person name="Lipzen A."/>
            <person name="Salamov A."/>
            <person name="Ngan C.Y."/>
            <person name="Daum C."/>
            <person name="Chiniquy J."/>
            <person name="Barry K."/>
            <person name="LaButti K."/>
            <person name="Haridas S."/>
            <person name="Simmons B.A."/>
            <person name="Magnuson J.K."/>
            <person name="Mortensen U.H."/>
            <person name="Larsen T.O."/>
            <person name="Grigoriev I.V."/>
            <person name="Baker S.E."/>
            <person name="Andersen M.R."/>
        </authorList>
    </citation>
    <scope>NUCLEOTIDE SEQUENCE [LARGE SCALE GENOMIC DNA]</scope>
    <source>
        <strain evidence="1 2">IBT 24754</strain>
    </source>
</reference>
<accession>A0A2T5LT47</accession>
<dbReference type="VEuPathDB" id="FungiDB:P175DRAFT_0502999"/>
<dbReference type="Proteomes" id="UP000244073">
    <property type="component" value="Unassembled WGS sequence"/>
</dbReference>
<gene>
    <name evidence="1" type="ORF">P175DRAFT_0502999</name>
</gene>
<dbReference type="InterPro" id="IPR053175">
    <property type="entry name" value="DHMBA_Reg_Transcription_Factor"/>
</dbReference>